<feature type="region of interest" description="Disordered" evidence="1">
    <location>
        <begin position="202"/>
        <end position="225"/>
    </location>
</feature>
<feature type="compositionally biased region" description="Low complexity" evidence="1">
    <location>
        <begin position="207"/>
        <end position="219"/>
    </location>
</feature>
<evidence type="ECO:0000256" key="1">
    <source>
        <dbReference type="SAM" id="MobiDB-lite"/>
    </source>
</evidence>
<accession>A0A2J6QNW8</accession>
<feature type="region of interest" description="Disordered" evidence="1">
    <location>
        <begin position="152"/>
        <end position="178"/>
    </location>
</feature>
<evidence type="ECO:0000313" key="3">
    <source>
        <dbReference type="Proteomes" id="UP000235672"/>
    </source>
</evidence>
<protein>
    <submittedName>
        <fullName evidence="2">Uncharacterized protein</fullName>
    </submittedName>
</protein>
<dbReference type="OrthoDB" id="10637126at2759"/>
<name>A0A2J6QNW8_9HELO</name>
<gene>
    <name evidence="2" type="ORF">NA56DRAFT_696977</name>
</gene>
<dbReference type="AlphaFoldDB" id="A0A2J6QNW8"/>
<proteinExistence type="predicted"/>
<reference evidence="2 3" key="1">
    <citation type="submission" date="2016-05" db="EMBL/GenBank/DDBJ databases">
        <title>A degradative enzymes factory behind the ericoid mycorrhizal symbiosis.</title>
        <authorList>
            <consortium name="DOE Joint Genome Institute"/>
            <person name="Martino E."/>
            <person name="Morin E."/>
            <person name="Grelet G."/>
            <person name="Kuo A."/>
            <person name="Kohler A."/>
            <person name="Daghino S."/>
            <person name="Barry K."/>
            <person name="Choi C."/>
            <person name="Cichocki N."/>
            <person name="Clum A."/>
            <person name="Copeland A."/>
            <person name="Hainaut M."/>
            <person name="Haridas S."/>
            <person name="Labutti K."/>
            <person name="Lindquist E."/>
            <person name="Lipzen A."/>
            <person name="Khouja H.-R."/>
            <person name="Murat C."/>
            <person name="Ohm R."/>
            <person name="Olson A."/>
            <person name="Spatafora J."/>
            <person name="Veneault-Fourrey C."/>
            <person name="Henrissat B."/>
            <person name="Grigoriev I."/>
            <person name="Martin F."/>
            <person name="Perotto S."/>
        </authorList>
    </citation>
    <scope>NUCLEOTIDE SEQUENCE [LARGE SCALE GENOMIC DNA]</scope>
    <source>
        <strain evidence="2 3">UAMH 7357</strain>
    </source>
</reference>
<dbReference type="Proteomes" id="UP000235672">
    <property type="component" value="Unassembled WGS sequence"/>
</dbReference>
<keyword evidence="3" id="KW-1185">Reference proteome</keyword>
<dbReference type="EMBL" id="KZ613465">
    <property type="protein sequence ID" value="PMD27957.1"/>
    <property type="molecule type" value="Genomic_DNA"/>
</dbReference>
<organism evidence="2 3">
    <name type="scientific">Hyaloscypha hepaticicola</name>
    <dbReference type="NCBI Taxonomy" id="2082293"/>
    <lineage>
        <taxon>Eukaryota</taxon>
        <taxon>Fungi</taxon>
        <taxon>Dikarya</taxon>
        <taxon>Ascomycota</taxon>
        <taxon>Pezizomycotina</taxon>
        <taxon>Leotiomycetes</taxon>
        <taxon>Helotiales</taxon>
        <taxon>Hyaloscyphaceae</taxon>
        <taxon>Hyaloscypha</taxon>
    </lineage>
</organism>
<evidence type="ECO:0000313" key="2">
    <source>
        <dbReference type="EMBL" id="PMD27957.1"/>
    </source>
</evidence>
<sequence>MEIFLHLQEHPPPPFRSTSLPDTQAGTPVSLPQSLSTIFLLQKFKANCVNKTPPPRNLNYISQANSQQNLHRNNNVFVFSSLSARCRARGGLAEHPEYRAAITANPALQQVMDLALVAQIRQMYQGRNRVHQGALEGQIAGARAGGLSTTALEASRRPRPRRGAGLRTAGGSRGGGALGSGGVLGGGVGGASFGAGGMGGMGGDSRGGVSRSGLGSSSRGDPEASLGQPSIIIPVFFPSGRAALRPALVANLAAPRHIYVAFIHAFVRSNYPDQTVGTVLPLLRAEFPDLHLPDV</sequence>